<dbReference type="PANTHER" id="PTHR21060">
    <property type="entry name" value="ACETATE KINASE"/>
    <property type="match status" value="1"/>
</dbReference>
<comment type="catalytic activity">
    <reaction evidence="6">
        <text>acetate + ATP = acetyl phosphate + ADP</text>
        <dbReference type="Rhea" id="RHEA:11352"/>
        <dbReference type="ChEBI" id="CHEBI:22191"/>
        <dbReference type="ChEBI" id="CHEBI:30089"/>
        <dbReference type="ChEBI" id="CHEBI:30616"/>
        <dbReference type="ChEBI" id="CHEBI:456216"/>
        <dbReference type="EC" id="2.7.2.1"/>
    </reaction>
</comment>
<dbReference type="PRINTS" id="PR00471">
    <property type="entry name" value="ACETATEKNASE"/>
</dbReference>
<comment type="caution">
    <text evidence="8">The sequence shown here is derived from an EMBL/GenBank/DDBJ whole genome shotgun (WGS) entry which is preliminary data.</text>
</comment>
<dbReference type="NCBIfam" id="TIGR00016">
    <property type="entry name" value="ackA"/>
    <property type="match status" value="1"/>
</dbReference>
<dbReference type="Proteomes" id="UP000589036">
    <property type="component" value="Unassembled WGS sequence"/>
</dbReference>
<dbReference type="PROSITE" id="PS01076">
    <property type="entry name" value="ACETATE_KINASE_2"/>
    <property type="match status" value="1"/>
</dbReference>
<feature type="binding site" evidence="6">
    <location>
        <position position="7"/>
    </location>
    <ligand>
        <name>Mg(2+)</name>
        <dbReference type="ChEBI" id="CHEBI:18420"/>
    </ligand>
</feature>
<evidence type="ECO:0000313" key="8">
    <source>
        <dbReference type="EMBL" id="NYE46236.1"/>
    </source>
</evidence>
<sequence>MRVLVVNTGSASVKLRLLDADNELLDQQDLTVTEGVVSTREMAAALADFAGVDAVGHRVVHGGRDFTDPVRIDDRVLRRLREFVDLAPLHQPKALAGISVLERVLPDVPQVACFDTMFHAGLPEEAATYAIPQRWREEYRPRRYGFHGISHAYAARRSAELLGADPGRLVVAHLGSGASLAAVRGGRSVDTTMGFTPLEGLVMATRSGDVDPGLLLWLLRNAHLELEELNDGLEKHSGLAGLAGTADMREVVERADSGDADAGLGLAVYLHRLRAKTAAMAAALGGLDTLVFTGGVGEHAPRVRSGAAEGLGFLGVGVDPEANDGAGGDAEITAADASVRTLVVTAREDVQIAEDVRAVLGG</sequence>
<keyword evidence="9" id="KW-1185">Reference proteome</keyword>
<dbReference type="SUPFAM" id="SSF53067">
    <property type="entry name" value="Actin-like ATPase domain"/>
    <property type="match status" value="2"/>
</dbReference>
<keyword evidence="6" id="KW-0963">Cytoplasm</keyword>
<feature type="active site" description="Proton donor/acceptor" evidence="6">
    <location>
        <position position="115"/>
    </location>
</feature>
<reference evidence="8 9" key="1">
    <citation type="submission" date="2020-07" db="EMBL/GenBank/DDBJ databases">
        <title>Sequencing the genomes of 1000 actinobacteria strains.</title>
        <authorList>
            <person name="Klenk H.-P."/>
        </authorList>
    </citation>
    <scope>NUCLEOTIDE SEQUENCE [LARGE SCALE GENOMIC DNA]</scope>
    <source>
        <strain evidence="8 9">CXB654</strain>
    </source>
</reference>
<dbReference type="InterPro" id="IPR023865">
    <property type="entry name" value="Aliphatic_acid_kinase_CS"/>
</dbReference>
<dbReference type="InterPro" id="IPR004372">
    <property type="entry name" value="Ac/propionate_kinase"/>
</dbReference>
<organism evidence="8 9">
    <name type="scientific">Spinactinospora alkalitolerans</name>
    <dbReference type="NCBI Taxonomy" id="687207"/>
    <lineage>
        <taxon>Bacteria</taxon>
        <taxon>Bacillati</taxon>
        <taxon>Actinomycetota</taxon>
        <taxon>Actinomycetes</taxon>
        <taxon>Streptosporangiales</taxon>
        <taxon>Nocardiopsidaceae</taxon>
        <taxon>Spinactinospora</taxon>
    </lineage>
</organism>
<protein>
    <recommendedName>
        <fullName evidence="6">Acetate kinase</fullName>
        <ecNumber evidence="6">2.7.2.1</ecNumber>
    </recommendedName>
    <alternativeName>
        <fullName evidence="6">Acetokinase</fullName>
    </alternativeName>
</protein>
<feature type="site" description="Transition state stabilizer" evidence="6">
    <location>
        <position position="206"/>
    </location>
</feature>
<feature type="binding site" evidence="6">
    <location>
        <position position="348"/>
    </location>
    <ligand>
        <name>Mg(2+)</name>
        <dbReference type="ChEBI" id="CHEBI:18420"/>
    </ligand>
</feature>
<dbReference type="EC" id="2.7.2.1" evidence="6"/>
<feature type="binding site" evidence="6">
    <location>
        <begin position="173"/>
        <end position="177"/>
    </location>
    <ligand>
        <name>ATP</name>
        <dbReference type="ChEBI" id="CHEBI:30616"/>
    </ligand>
</feature>
<keyword evidence="4 6" id="KW-0418">Kinase</keyword>
<feature type="binding site" evidence="6">
    <location>
        <begin position="247"/>
        <end position="249"/>
    </location>
    <ligand>
        <name>ATP</name>
        <dbReference type="ChEBI" id="CHEBI:30616"/>
    </ligand>
</feature>
<keyword evidence="3 6" id="KW-0547">Nucleotide-binding</keyword>
<dbReference type="AlphaFoldDB" id="A0A852TPF0"/>
<keyword evidence="5 6" id="KW-0067">ATP-binding</keyword>
<keyword evidence="6" id="KW-0460">Magnesium</keyword>
<comment type="subunit">
    <text evidence="6">Homodimer.</text>
</comment>
<evidence type="ECO:0000256" key="3">
    <source>
        <dbReference type="ARBA" id="ARBA00022741"/>
    </source>
</evidence>
<evidence type="ECO:0000256" key="7">
    <source>
        <dbReference type="RuleBase" id="RU003835"/>
    </source>
</evidence>
<dbReference type="PIRSF" id="PIRSF000722">
    <property type="entry name" value="Acetate_prop_kin"/>
    <property type="match status" value="1"/>
</dbReference>
<dbReference type="EMBL" id="JACCCC010000001">
    <property type="protein sequence ID" value="NYE46236.1"/>
    <property type="molecule type" value="Genomic_DNA"/>
</dbReference>
<evidence type="ECO:0000256" key="4">
    <source>
        <dbReference type="ARBA" id="ARBA00022777"/>
    </source>
</evidence>
<dbReference type="GO" id="GO:0000287">
    <property type="term" value="F:magnesium ion binding"/>
    <property type="evidence" value="ECO:0007669"/>
    <property type="project" value="UniProtKB-UniRule"/>
</dbReference>
<comment type="function">
    <text evidence="6">Catalyzes the formation of acetyl phosphate from acetate and ATP. Can also catalyze the reverse reaction.</text>
</comment>
<feature type="binding site" evidence="6">
    <location>
        <position position="14"/>
    </location>
    <ligand>
        <name>ATP</name>
        <dbReference type="ChEBI" id="CHEBI:30616"/>
    </ligand>
</feature>
<dbReference type="GO" id="GO:0005737">
    <property type="term" value="C:cytoplasm"/>
    <property type="evidence" value="ECO:0007669"/>
    <property type="project" value="UniProtKB-SubCell"/>
</dbReference>
<dbReference type="GO" id="GO:0005524">
    <property type="term" value="F:ATP binding"/>
    <property type="evidence" value="ECO:0007669"/>
    <property type="project" value="UniProtKB-KW"/>
</dbReference>
<gene>
    <name evidence="6" type="primary">ackA</name>
    <name evidence="8" type="ORF">HDA32_001356</name>
</gene>
<keyword evidence="2 6" id="KW-0808">Transferase</keyword>
<comment type="cofactor">
    <cofactor evidence="6">
        <name>Mg(2+)</name>
        <dbReference type="ChEBI" id="CHEBI:18420"/>
    </cofactor>
    <cofactor evidence="6">
        <name>Mn(2+)</name>
        <dbReference type="ChEBI" id="CHEBI:29035"/>
    </cofactor>
    <text evidence="6">Mg(2+). Can also accept Mn(2+).</text>
</comment>
<dbReference type="HAMAP" id="MF_00020">
    <property type="entry name" value="Acetate_kinase"/>
    <property type="match status" value="1"/>
</dbReference>
<evidence type="ECO:0000256" key="1">
    <source>
        <dbReference type="ARBA" id="ARBA00008748"/>
    </source>
</evidence>
<evidence type="ECO:0000256" key="6">
    <source>
        <dbReference type="HAMAP-Rule" id="MF_00020"/>
    </source>
</evidence>
<dbReference type="Gene3D" id="3.30.420.40">
    <property type="match status" value="2"/>
</dbReference>
<dbReference type="Pfam" id="PF00871">
    <property type="entry name" value="Acetate_kinase"/>
    <property type="match status" value="1"/>
</dbReference>
<dbReference type="GO" id="GO:0006083">
    <property type="term" value="P:acetate metabolic process"/>
    <property type="evidence" value="ECO:0007669"/>
    <property type="project" value="TreeGrafter"/>
</dbReference>
<dbReference type="InterPro" id="IPR000890">
    <property type="entry name" value="Aliphatic_acid_kin_short-chain"/>
</dbReference>
<dbReference type="UniPathway" id="UPA00340">
    <property type="reaction ID" value="UER00458"/>
</dbReference>
<proteinExistence type="inferred from homology"/>
<dbReference type="RefSeq" id="WP_179642373.1">
    <property type="nucleotide sequence ID" value="NZ_BAAAYY010000013.1"/>
</dbReference>
<feature type="site" description="Transition state stabilizer" evidence="6">
    <location>
        <position position="147"/>
    </location>
</feature>
<comment type="subcellular location">
    <subcellularLocation>
        <location evidence="6">Cytoplasm</location>
    </subcellularLocation>
</comment>
<dbReference type="GO" id="GO:0008776">
    <property type="term" value="F:acetate kinase activity"/>
    <property type="evidence" value="ECO:0007669"/>
    <property type="project" value="UniProtKB-UniRule"/>
</dbReference>
<evidence type="ECO:0000256" key="5">
    <source>
        <dbReference type="ARBA" id="ARBA00022840"/>
    </source>
</evidence>
<dbReference type="PANTHER" id="PTHR21060:SF15">
    <property type="entry name" value="ACETATE KINASE-RELATED"/>
    <property type="match status" value="1"/>
</dbReference>
<dbReference type="InterPro" id="IPR043129">
    <property type="entry name" value="ATPase_NBD"/>
</dbReference>
<evidence type="ECO:0000256" key="2">
    <source>
        <dbReference type="ARBA" id="ARBA00022679"/>
    </source>
</evidence>
<evidence type="ECO:0000313" key="9">
    <source>
        <dbReference type="Proteomes" id="UP000589036"/>
    </source>
</evidence>
<feature type="binding site" evidence="6">
    <location>
        <begin position="295"/>
        <end position="299"/>
    </location>
    <ligand>
        <name>ATP</name>
        <dbReference type="ChEBI" id="CHEBI:30616"/>
    </ligand>
</feature>
<accession>A0A852TPF0</accession>
<keyword evidence="6" id="KW-0479">Metal-binding</keyword>
<dbReference type="GO" id="GO:0006085">
    <property type="term" value="P:acetyl-CoA biosynthetic process"/>
    <property type="evidence" value="ECO:0007669"/>
    <property type="project" value="UniProtKB-UniRule"/>
</dbReference>
<name>A0A852TPF0_9ACTN</name>
<comment type="similarity">
    <text evidence="1 6 7">Belongs to the acetokinase family.</text>
</comment>
<feature type="binding site" evidence="6">
    <location>
        <position position="58"/>
    </location>
    <ligand>
        <name>substrate</name>
    </ligand>
</feature>
<comment type="pathway">
    <text evidence="6">Metabolic intermediate biosynthesis; acetyl-CoA biosynthesis; acetyl-CoA from acetate: step 1/2.</text>
</comment>